<comment type="caution">
    <text evidence="2">The sequence shown here is derived from an EMBL/GenBank/DDBJ whole genome shotgun (WGS) entry which is preliminary data.</text>
</comment>
<accession>A0A4S1WWD4</accession>
<dbReference type="InterPro" id="IPR051842">
    <property type="entry name" value="uS12_prolyl_hydroxylase"/>
</dbReference>
<dbReference type="Pfam" id="PF13640">
    <property type="entry name" value="2OG-FeII_Oxy_3"/>
    <property type="match status" value="1"/>
</dbReference>
<dbReference type="PANTHER" id="PTHR12117">
    <property type="entry name" value="HISTONE ACETYLTRANSFERASE COMPLEX"/>
    <property type="match status" value="1"/>
</dbReference>
<dbReference type="Gene3D" id="2.60.120.620">
    <property type="entry name" value="q2cbj1_9rhob like domain"/>
    <property type="match status" value="1"/>
</dbReference>
<proteinExistence type="predicted"/>
<name>A0A4S1WWD4_9SPHN</name>
<feature type="domain" description="Prolyl 4-hydroxylase alpha subunit Fe(2+) 2OG dioxygenase" evidence="1">
    <location>
        <begin position="119"/>
        <end position="211"/>
    </location>
</feature>
<organism evidence="2 3">
    <name type="scientific">Sphingomonas naasensis</name>
    <dbReference type="NCBI Taxonomy" id="1344951"/>
    <lineage>
        <taxon>Bacteria</taxon>
        <taxon>Pseudomonadati</taxon>
        <taxon>Pseudomonadota</taxon>
        <taxon>Alphaproteobacteria</taxon>
        <taxon>Sphingomonadales</taxon>
        <taxon>Sphingomonadaceae</taxon>
        <taxon>Sphingomonas</taxon>
    </lineage>
</organism>
<sequence length="273" mass="31015">MIDFILQRLDAEASAIETEWNASDRGTRTRHCAIDSLLPDDVALAIHAAFPRDGEGFMTRKSFREHKRTSANLDQYPLILADITYALQNPRVTQRISELTGMDGMEPDPHLYAGGLSMMFPGDFLNPHIDNSHESSRSKYRRINLLYYVTPEWRPEYGGNLELWDDQVTSPVTIPSLFNRLVLMETNKLSWHSVSQVVPGRGPRCCVSNYYFSEKSPTGDDYYHVTSFTGRPEQKIRRALGLVDNAARNYARERLGMTRATDKGYSGTLANDE</sequence>
<dbReference type="PANTHER" id="PTHR12117:SF0">
    <property type="entry name" value="PROLYL 3-HYDROXYLASE OGFOD1"/>
    <property type="match status" value="1"/>
</dbReference>
<reference evidence="2 3" key="1">
    <citation type="submission" date="2019-04" db="EMBL/GenBank/DDBJ databases">
        <title>Sphingomonas psychrotolerans sp. nov., isolated from soil in the Tianshan Mountains, Xinjiang, China.</title>
        <authorList>
            <person name="Luo Y."/>
            <person name="Sheng H."/>
        </authorList>
    </citation>
    <scope>NUCLEOTIDE SEQUENCE [LARGE SCALE GENOMIC DNA]</scope>
    <source>
        <strain evidence="2 3">KIS18-15</strain>
    </source>
</reference>
<dbReference type="Proteomes" id="UP000309848">
    <property type="component" value="Unassembled WGS sequence"/>
</dbReference>
<dbReference type="GO" id="GO:0031543">
    <property type="term" value="F:peptidyl-proline dioxygenase activity"/>
    <property type="evidence" value="ECO:0007669"/>
    <property type="project" value="TreeGrafter"/>
</dbReference>
<keyword evidence="3" id="KW-1185">Reference proteome</keyword>
<evidence type="ECO:0000313" key="3">
    <source>
        <dbReference type="Proteomes" id="UP000309848"/>
    </source>
</evidence>
<evidence type="ECO:0000259" key="1">
    <source>
        <dbReference type="Pfam" id="PF13640"/>
    </source>
</evidence>
<dbReference type="OrthoDB" id="9783171at2"/>
<dbReference type="GO" id="GO:0006449">
    <property type="term" value="P:regulation of translational termination"/>
    <property type="evidence" value="ECO:0007669"/>
    <property type="project" value="TreeGrafter"/>
</dbReference>
<dbReference type="AlphaFoldDB" id="A0A4S1WWD4"/>
<dbReference type="InterPro" id="IPR044862">
    <property type="entry name" value="Pro_4_hyd_alph_FE2OG_OXY"/>
</dbReference>
<gene>
    <name evidence="2" type="ORF">E5A74_04885</name>
</gene>
<evidence type="ECO:0000313" key="2">
    <source>
        <dbReference type="EMBL" id="TGX46600.1"/>
    </source>
</evidence>
<protein>
    <submittedName>
        <fullName evidence="2">2OG-Fe(II) oxygenase</fullName>
    </submittedName>
</protein>
<dbReference type="EMBL" id="SRXU01000001">
    <property type="protein sequence ID" value="TGX46600.1"/>
    <property type="molecule type" value="Genomic_DNA"/>
</dbReference>
<dbReference type="GO" id="GO:0005737">
    <property type="term" value="C:cytoplasm"/>
    <property type="evidence" value="ECO:0007669"/>
    <property type="project" value="TreeGrafter"/>
</dbReference>